<sequence>MTSPQHFDVAHTTSYCTVRSPYGYVDVDGRPDVTREAQECPLYDLVGACSPTTAAAIRQDLMDIEEELSSNYLSLGMASTSSSPVLAGMAPTSGSMALSSGFAAGNSFLTQEDIALSQLLESLNFDYVEEPVYQIGNTRGHAQGSANFEEYAALAYRCYHDTYGSASFPPPCIAPEDLHKPLSPHLEPSNDYAADHERRANRARRRGVSYSPPPITRGPPTKTEPIVPGFTSLRRRNVQVGPSTSAEAQAVSEPVTPAARGSTNPWKCPHCPFVQWNRRGPDFRRHVATHTGSRAEKVYLCCGVPLIEAAEHGVPDEVANGEVWEYEGLFMVGGCRRTFSRKDAYLRHLNRQAGKCFGDPQAPYQPGNGASAA</sequence>
<dbReference type="AlphaFoldDB" id="A0A5C2SAH2"/>
<feature type="region of interest" description="Disordered" evidence="1">
    <location>
        <begin position="242"/>
        <end position="261"/>
    </location>
</feature>
<accession>A0A5C2SAH2</accession>
<organism evidence="2 3">
    <name type="scientific">Lentinus tigrinus ALCF2SS1-6</name>
    <dbReference type="NCBI Taxonomy" id="1328759"/>
    <lineage>
        <taxon>Eukaryota</taxon>
        <taxon>Fungi</taxon>
        <taxon>Dikarya</taxon>
        <taxon>Basidiomycota</taxon>
        <taxon>Agaricomycotina</taxon>
        <taxon>Agaricomycetes</taxon>
        <taxon>Polyporales</taxon>
        <taxon>Polyporaceae</taxon>
        <taxon>Lentinus</taxon>
    </lineage>
</organism>
<evidence type="ECO:0000313" key="3">
    <source>
        <dbReference type="Proteomes" id="UP000313359"/>
    </source>
</evidence>
<dbReference type="EMBL" id="ML122266">
    <property type="protein sequence ID" value="RPD60258.1"/>
    <property type="molecule type" value="Genomic_DNA"/>
</dbReference>
<dbReference type="Proteomes" id="UP000313359">
    <property type="component" value="Unassembled WGS sequence"/>
</dbReference>
<keyword evidence="3" id="KW-1185">Reference proteome</keyword>
<proteinExistence type="predicted"/>
<dbReference type="STRING" id="1328759.A0A5C2SAH2"/>
<evidence type="ECO:0000256" key="1">
    <source>
        <dbReference type="SAM" id="MobiDB-lite"/>
    </source>
</evidence>
<protein>
    <submittedName>
        <fullName evidence="2">Uncharacterized protein</fullName>
    </submittedName>
</protein>
<name>A0A5C2SAH2_9APHY</name>
<gene>
    <name evidence="2" type="ORF">L227DRAFT_653377</name>
</gene>
<feature type="region of interest" description="Disordered" evidence="1">
    <location>
        <begin position="182"/>
        <end position="228"/>
    </location>
</feature>
<dbReference type="OrthoDB" id="8922241at2759"/>
<evidence type="ECO:0000313" key="2">
    <source>
        <dbReference type="EMBL" id="RPD60258.1"/>
    </source>
</evidence>
<reference evidence="2" key="1">
    <citation type="journal article" date="2018" name="Genome Biol. Evol.">
        <title>Genomics and development of Lentinus tigrinus, a white-rot wood-decaying mushroom with dimorphic fruiting bodies.</title>
        <authorList>
            <person name="Wu B."/>
            <person name="Xu Z."/>
            <person name="Knudson A."/>
            <person name="Carlson A."/>
            <person name="Chen N."/>
            <person name="Kovaka S."/>
            <person name="LaButti K."/>
            <person name="Lipzen A."/>
            <person name="Pennachio C."/>
            <person name="Riley R."/>
            <person name="Schakwitz W."/>
            <person name="Umezawa K."/>
            <person name="Ohm R.A."/>
            <person name="Grigoriev I.V."/>
            <person name="Nagy L.G."/>
            <person name="Gibbons J."/>
            <person name="Hibbett D."/>
        </authorList>
    </citation>
    <scope>NUCLEOTIDE SEQUENCE [LARGE SCALE GENOMIC DNA]</scope>
    <source>
        <strain evidence="2">ALCF2SS1-6</strain>
    </source>
</reference>